<name>R1HE55_9PSEU</name>
<comment type="caution">
    <text evidence="6">The sequence shown here is derived from an EMBL/GenBank/DDBJ whole genome shotgun (WGS) entry which is preliminary data.</text>
</comment>
<dbReference type="GO" id="GO:0000156">
    <property type="term" value="F:phosphorelay response regulator activity"/>
    <property type="evidence" value="ECO:0007669"/>
    <property type="project" value="InterPro"/>
</dbReference>
<dbReference type="CDD" id="cd16433">
    <property type="entry name" value="CheB"/>
    <property type="match status" value="1"/>
</dbReference>
<evidence type="ECO:0000313" key="7">
    <source>
        <dbReference type="Proteomes" id="UP000014139"/>
    </source>
</evidence>
<proteinExistence type="predicted"/>
<dbReference type="GO" id="GO:0006935">
    <property type="term" value="P:chemotaxis"/>
    <property type="evidence" value="ECO:0007669"/>
    <property type="project" value="UniProtKB-UniRule"/>
</dbReference>
<feature type="active site" evidence="4">
    <location>
        <position position="44"/>
    </location>
</feature>
<evidence type="ECO:0000256" key="3">
    <source>
        <dbReference type="ARBA" id="ARBA00048267"/>
    </source>
</evidence>
<dbReference type="Proteomes" id="UP000014139">
    <property type="component" value="Unassembled WGS sequence"/>
</dbReference>
<dbReference type="RefSeq" id="WP_004562202.1">
    <property type="nucleotide sequence ID" value="NZ_AOUO01000745.1"/>
</dbReference>
<evidence type="ECO:0000259" key="5">
    <source>
        <dbReference type="PROSITE" id="PS50122"/>
    </source>
</evidence>
<dbReference type="PATRIC" id="fig|1292037.4.peg.8004"/>
<accession>R1HE55</accession>
<dbReference type="OrthoDB" id="9791760at2"/>
<dbReference type="AlphaFoldDB" id="R1HE55"/>
<organism evidence="6 7">
    <name type="scientific">Amycolatopsis vancoresmycina DSM 44592</name>
    <dbReference type="NCBI Taxonomy" id="1292037"/>
    <lineage>
        <taxon>Bacteria</taxon>
        <taxon>Bacillati</taxon>
        <taxon>Actinomycetota</taxon>
        <taxon>Actinomycetes</taxon>
        <taxon>Pseudonocardiales</taxon>
        <taxon>Pseudonocardiaceae</taxon>
        <taxon>Amycolatopsis</taxon>
    </lineage>
</organism>
<keyword evidence="4" id="KW-0145">Chemotaxis</keyword>
<keyword evidence="7" id="KW-1185">Reference proteome</keyword>
<dbReference type="InterPro" id="IPR035909">
    <property type="entry name" value="CheB_C"/>
</dbReference>
<feature type="active site" evidence="4">
    <location>
        <position position="17"/>
    </location>
</feature>
<dbReference type="SUPFAM" id="SSF52738">
    <property type="entry name" value="Methylesterase CheB, C-terminal domain"/>
    <property type="match status" value="1"/>
</dbReference>
<evidence type="ECO:0000256" key="2">
    <source>
        <dbReference type="ARBA" id="ARBA00039140"/>
    </source>
</evidence>
<feature type="domain" description="CheB-type methylesterase" evidence="5">
    <location>
        <begin position="6"/>
        <end position="195"/>
    </location>
</feature>
<evidence type="ECO:0000256" key="4">
    <source>
        <dbReference type="PROSITE-ProRule" id="PRU00050"/>
    </source>
</evidence>
<dbReference type="InterPro" id="IPR000673">
    <property type="entry name" value="Sig_transdc_resp-reg_Me-estase"/>
</dbReference>
<dbReference type="EC" id="3.1.1.61" evidence="2"/>
<protein>
    <recommendedName>
        <fullName evidence="2">protein-glutamate methylesterase</fullName>
        <ecNumber evidence="2">3.1.1.61</ecNumber>
    </recommendedName>
</protein>
<dbReference type="EMBL" id="AOUO01000745">
    <property type="protein sequence ID" value="EOD58711.1"/>
    <property type="molecule type" value="Genomic_DNA"/>
</dbReference>
<dbReference type="PANTHER" id="PTHR42872">
    <property type="entry name" value="PROTEIN-GLUTAMATE METHYLESTERASE/PROTEIN-GLUTAMINE GLUTAMINASE"/>
    <property type="match status" value="1"/>
</dbReference>
<dbReference type="Gene3D" id="3.40.50.180">
    <property type="entry name" value="Methylesterase CheB, C-terminal domain"/>
    <property type="match status" value="1"/>
</dbReference>
<feature type="active site" evidence="4">
    <location>
        <position position="137"/>
    </location>
</feature>
<keyword evidence="1 4" id="KW-0378">Hydrolase</keyword>
<evidence type="ECO:0000256" key="1">
    <source>
        <dbReference type="ARBA" id="ARBA00022801"/>
    </source>
</evidence>
<dbReference type="PANTHER" id="PTHR42872:SF6">
    <property type="entry name" value="PROTEIN-GLUTAMATE METHYLESTERASE_PROTEIN-GLUTAMINE GLUTAMINASE"/>
    <property type="match status" value="1"/>
</dbReference>
<reference evidence="6 7" key="1">
    <citation type="submission" date="2013-02" db="EMBL/GenBank/DDBJ databases">
        <title>Draft genome sequence of Amycolatopsis vancoresmycina strain DSM 44592T.</title>
        <authorList>
            <person name="Kumar S."/>
            <person name="Kaur N."/>
            <person name="Kaur C."/>
            <person name="Raghava G.P.S."/>
            <person name="Mayilraj S."/>
        </authorList>
    </citation>
    <scope>NUCLEOTIDE SEQUENCE [LARGE SCALE GENOMIC DNA]</scope>
    <source>
        <strain evidence="6 7">DSM 44592</strain>
    </source>
</reference>
<evidence type="ECO:0000313" key="6">
    <source>
        <dbReference type="EMBL" id="EOD58711.1"/>
    </source>
</evidence>
<dbReference type="GO" id="GO:0005737">
    <property type="term" value="C:cytoplasm"/>
    <property type="evidence" value="ECO:0007669"/>
    <property type="project" value="InterPro"/>
</dbReference>
<dbReference type="GO" id="GO:0008984">
    <property type="term" value="F:protein-glutamate methylesterase activity"/>
    <property type="evidence" value="ECO:0007669"/>
    <property type="project" value="UniProtKB-EC"/>
</dbReference>
<comment type="catalytic activity">
    <reaction evidence="3">
        <text>[protein]-L-glutamate 5-O-methyl ester + H2O = L-glutamyl-[protein] + methanol + H(+)</text>
        <dbReference type="Rhea" id="RHEA:23236"/>
        <dbReference type="Rhea" id="RHEA-COMP:10208"/>
        <dbReference type="Rhea" id="RHEA-COMP:10311"/>
        <dbReference type="ChEBI" id="CHEBI:15377"/>
        <dbReference type="ChEBI" id="CHEBI:15378"/>
        <dbReference type="ChEBI" id="CHEBI:17790"/>
        <dbReference type="ChEBI" id="CHEBI:29973"/>
        <dbReference type="ChEBI" id="CHEBI:82795"/>
        <dbReference type="EC" id="3.1.1.61"/>
    </reaction>
</comment>
<dbReference type="PROSITE" id="PS50122">
    <property type="entry name" value="CHEB"/>
    <property type="match status" value="1"/>
</dbReference>
<gene>
    <name evidence="6" type="ORF">H480_42710</name>
</gene>
<sequence>MTAGHPARVPVVALVASAGGLDALARVLGPLPADLPAAVLVAQHLDPFRASHLTSILAERTALRVAEARDGDALAPGVVLVVPAGRHLLLTPEQSVVLVDSGPLPPARPSADLLLATLAVTCGPRALAVVLTGKGTDAQAGIRAVARCGGTVFAQDEATSAHFGMPGAAIGTGLVHAVLPLSRIAGAVVDHVGREASLTAFSSGRGGYST</sequence>
<dbReference type="Pfam" id="PF01339">
    <property type="entry name" value="CheB_methylest"/>
    <property type="match status" value="1"/>
</dbReference>
<dbReference type="eggNOG" id="COG2201">
    <property type="taxonomic scope" value="Bacteria"/>
</dbReference>